<feature type="domain" description="3-hydroxyacyl-CoA dehydrogenase NAD binding" evidence="5">
    <location>
        <begin position="445"/>
        <end position="493"/>
    </location>
</feature>
<dbReference type="Gene3D" id="3.40.50.720">
    <property type="entry name" value="NAD(P)-binding Rossmann-like Domain"/>
    <property type="match status" value="2"/>
</dbReference>
<dbReference type="Pfam" id="PF02737">
    <property type="entry name" value="3HCDH_N"/>
    <property type="match status" value="1"/>
</dbReference>
<evidence type="ECO:0000256" key="1">
    <source>
        <dbReference type="ARBA" id="ARBA00023235"/>
    </source>
</evidence>
<dbReference type="AlphaFoldDB" id="A0AAU9N812"/>
<dbReference type="Proteomes" id="UP001157418">
    <property type="component" value="Unassembled WGS sequence"/>
</dbReference>
<gene>
    <name evidence="6" type="ORF">LVIROSA_LOCUS21875</name>
</gene>
<dbReference type="Gene3D" id="3.90.226.10">
    <property type="entry name" value="2-enoyl-CoA Hydratase, Chain A, domain 1"/>
    <property type="match status" value="1"/>
</dbReference>
<feature type="compositionally biased region" description="Basic residues" evidence="4">
    <location>
        <begin position="120"/>
        <end position="131"/>
    </location>
</feature>
<keyword evidence="7" id="KW-1185">Reference proteome</keyword>
<evidence type="ECO:0000313" key="7">
    <source>
        <dbReference type="Proteomes" id="UP001157418"/>
    </source>
</evidence>
<protein>
    <recommendedName>
        <fullName evidence="5">3-hydroxyacyl-CoA dehydrogenase NAD binding domain-containing protein</fullName>
    </recommendedName>
</protein>
<dbReference type="InterPro" id="IPR036291">
    <property type="entry name" value="NAD(P)-bd_dom_sf"/>
</dbReference>
<feature type="region of interest" description="Disordered" evidence="4">
    <location>
        <begin position="112"/>
        <end position="142"/>
    </location>
</feature>
<feature type="region of interest" description="Disordered" evidence="4">
    <location>
        <begin position="52"/>
        <end position="90"/>
    </location>
</feature>
<dbReference type="Pfam" id="PF00378">
    <property type="entry name" value="ECH_1"/>
    <property type="match status" value="1"/>
</dbReference>
<evidence type="ECO:0000256" key="3">
    <source>
        <dbReference type="ARBA" id="ARBA00023268"/>
    </source>
</evidence>
<dbReference type="SUPFAM" id="SSF52096">
    <property type="entry name" value="ClpP/crotonase"/>
    <property type="match status" value="1"/>
</dbReference>
<dbReference type="EMBL" id="CAKMRJ010004445">
    <property type="protein sequence ID" value="CAH1435430.1"/>
    <property type="molecule type" value="Genomic_DNA"/>
</dbReference>
<dbReference type="GO" id="GO:0016853">
    <property type="term" value="F:isomerase activity"/>
    <property type="evidence" value="ECO:0007669"/>
    <property type="project" value="UniProtKB-KW"/>
</dbReference>
<evidence type="ECO:0000259" key="5">
    <source>
        <dbReference type="Pfam" id="PF02737"/>
    </source>
</evidence>
<dbReference type="GO" id="GO:0005777">
    <property type="term" value="C:peroxisome"/>
    <property type="evidence" value="ECO:0007669"/>
    <property type="project" value="TreeGrafter"/>
</dbReference>
<dbReference type="PANTHER" id="PTHR23309">
    <property type="entry name" value="3-HYDROXYACYL-COA DEHYROGENASE"/>
    <property type="match status" value="1"/>
</dbReference>
<dbReference type="InterPro" id="IPR011990">
    <property type="entry name" value="TPR-like_helical_dom_sf"/>
</dbReference>
<keyword evidence="3" id="KW-0511">Multifunctional enzyme</keyword>
<proteinExistence type="predicted"/>
<feature type="compositionally biased region" description="Low complexity" evidence="4">
    <location>
        <begin position="67"/>
        <end position="85"/>
    </location>
</feature>
<dbReference type="GO" id="GO:0003857">
    <property type="term" value="F:(3S)-3-hydroxyacyl-CoA dehydrogenase (NAD+) activity"/>
    <property type="evidence" value="ECO:0007669"/>
    <property type="project" value="TreeGrafter"/>
</dbReference>
<organism evidence="6 7">
    <name type="scientific">Lactuca virosa</name>
    <dbReference type="NCBI Taxonomy" id="75947"/>
    <lineage>
        <taxon>Eukaryota</taxon>
        <taxon>Viridiplantae</taxon>
        <taxon>Streptophyta</taxon>
        <taxon>Embryophyta</taxon>
        <taxon>Tracheophyta</taxon>
        <taxon>Spermatophyta</taxon>
        <taxon>Magnoliopsida</taxon>
        <taxon>eudicotyledons</taxon>
        <taxon>Gunneridae</taxon>
        <taxon>Pentapetalae</taxon>
        <taxon>asterids</taxon>
        <taxon>campanulids</taxon>
        <taxon>Asterales</taxon>
        <taxon>Asteraceae</taxon>
        <taxon>Cichorioideae</taxon>
        <taxon>Cichorieae</taxon>
        <taxon>Lactucinae</taxon>
        <taxon>Lactuca</taxon>
    </lineage>
</organism>
<dbReference type="SUPFAM" id="SSF51735">
    <property type="entry name" value="NAD(P)-binding Rossmann-fold domains"/>
    <property type="match status" value="1"/>
</dbReference>
<dbReference type="SUPFAM" id="SSF48452">
    <property type="entry name" value="TPR-like"/>
    <property type="match status" value="1"/>
</dbReference>
<dbReference type="GO" id="GO:0006635">
    <property type="term" value="P:fatty acid beta-oxidation"/>
    <property type="evidence" value="ECO:0007669"/>
    <property type="project" value="TreeGrafter"/>
</dbReference>
<keyword evidence="2" id="KW-0456">Lyase</keyword>
<comment type="caution">
    <text evidence="6">The sequence shown here is derived from an EMBL/GenBank/DDBJ whole genome shotgun (WGS) entry which is preliminary data.</text>
</comment>
<dbReference type="GO" id="GO:0070403">
    <property type="term" value="F:NAD+ binding"/>
    <property type="evidence" value="ECO:0007669"/>
    <property type="project" value="InterPro"/>
</dbReference>
<accession>A0AAU9N812</accession>
<dbReference type="Gene3D" id="1.25.40.10">
    <property type="entry name" value="Tetratricopeptide repeat domain"/>
    <property type="match status" value="1"/>
</dbReference>
<evidence type="ECO:0000313" key="6">
    <source>
        <dbReference type="EMBL" id="CAH1435430.1"/>
    </source>
</evidence>
<sequence>MDNKAVQLFNAMLKQQLQFLASNLPQVWKLQIKVVVEPGLPYHSSLLSATVADPRSARQRYPSDPAPSWSSPKRSNSTSTNPTTSQVQNEDDIDTTEKLGAQNFSPSVTSFASADMAVRQRPHQKKYKLRTGRVNVSHSHKPGEQAYKKWNLSEAEVCYSKGISSIQHIETPVVCIKPLLLCYSNRAAIRMALGRMREGLNDCRMAVALDPNFMNVNLRSAKRIIIEATEGLQKAQKVSNYLKLAAEILEQKTHESALLNNVFYPLLLVYKEHIFTKFVVKLARMEDFQVDLTSIFFRKFTRLETFLNYLMYYAKKPIVAVVQGLALRGGLELAMGCHACVAAPRAQLGLPEFSLGVMPGFGGGEGVPRGWLFFRHIEGLVHIMLCTNVQSQVPKVLMVSKAKKKVKKVDVIGGGLMGSGIAMALILANVKDWLQGRSYHRVKVKGIVIATNHPPLDLNLIGEKIKSQDRVIGAHFFSLAHVMPLLEIVRTEKQCKDKLLPATPGGQPPK</sequence>
<dbReference type="InterPro" id="IPR001753">
    <property type="entry name" value="Enoyl-CoA_hydra/iso"/>
</dbReference>
<dbReference type="PANTHER" id="PTHR23309:SF40">
    <property type="entry name" value="3-HYDROXYACYL-COA DEHYDROGENASE-RELATED"/>
    <property type="match status" value="1"/>
</dbReference>
<dbReference type="InterPro" id="IPR029045">
    <property type="entry name" value="ClpP/crotonase-like_dom_sf"/>
</dbReference>
<dbReference type="GO" id="GO:0016829">
    <property type="term" value="F:lyase activity"/>
    <property type="evidence" value="ECO:0007669"/>
    <property type="project" value="UniProtKB-KW"/>
</dbReference>
<dbReference type="InterPro" id="IPR006176">
    <property type="entry name" value="3-OHacyl-CoA_DH_NAD-bd"/>
</dbReference>
<evidence type="ECO:0000256" key="4">
    <source>
        <dbReference type="SAM" id="MobiDB-lite"/>
    </source>
</evidence>
<evidence type="ECO:0000256" key="2">
    <source>
        <dbReference type="ARBA" id="ARBA00023239"/>
    </source>
</evidence>
<name>A0AAU9N812_9ASTR</name>
<reference evidence="6 7" key="1">
    <citation type="submission" date="2022-01" db="EMBL/GenBank/DDBJ databases">
        <authorList>
            <person name="Xiong W."/>
            <person name="Schranz E."/>
        </authorList>
    </citation>
    <scope>NUCLEOTIDE SEQUENCE [LARGE SCALE GENOMIC DNA]</scope>
</reference>
<keyword evidence="1" id="KW-0413">Isomerase</keyword>
<dbReference type="CDD" id="cd06558">
    <property type="entry name" value="crotonase-like"/>
    <property type="match status" value="1"/>
</dbReference>